<dbReference type="RefSeq" id="WP_343950893.1">
    <property type="nucleotide sequence ID" value="NZ_BAAAHQ010000015.1"/>
</dbReference>
<name>A0ABP4A176_9ACTN</name>
<dbReference type="PANTHER" id="PTHR43540">
    <property type="entry name" value="PEROXYUREIDOACRYLATE/UREIDOACRYLATE AMIDOHYDROLASE-RELATED"/>
    <property type="match status" value="1"/>
</dbReference>
<evidence type="ECO:0000256" key="1">
    <source>
        <dbReference type="ARBA" id="ARBA00022801"/>
    </source>
</evidence>
<dbReference type="PANTHER" id="PTHR43540:SF3">
    <property type="entry name" value="ENTEROBACTIN SYNTHASE COMPONENT B"/>
    <property type="match status" value="1"/>
</dbReference>
<dbReference type="SUPFAM" id="SSF52499">
    <property type="entry name" value="Isochorismatase-like hydrolases"/>
    <property type="match status" value="1"/>
</dbReference>
<sequence>MPGIPAISPYQLPNGEDLPANTARWSANPDRAVLLVHDMQRFFLRPFAAAPELRERLVGNVVRLRERCAALGVPVAYTAQPGNMTGEQRGLLKDFWGPGMRVDPEDRQIIDPLRPAPGDWMFTKWRYSAFHRSGLLDRMRRSGRDQLIVCGVYAHVGVLMTAVDAFTNDIEPFFVADAVADFSAGFHRLAAEYAAQRCAVVCTTGAVLAQLGAATAARGMAYLHEATH</sequence>
<dbReference type="InterPro" id="IPR036380">
    <property type="entry name" value="Isochorismatase-like_sf"/>
</dbReference>
<protein>
    <submittedName>
        <fullName evidence="3">Isochorismatase family protein</fullName>
    </submittedName>
</protein>
<gene>
    <name evidence="3" type="ORF">GCM10009560_34570</name>
</gene>
<feature type="domain" description="Isochorismatase-like" evidence="2">
    <location>
        <begin position="33"/>
        <end position="204"/>
    </location>
</feature>
<dbReference type="PIRSF" id="PIRSF001111">
    <property type="entry name" value="Isochorismatase"/>
    <property type="match status" value="1"/>
</dbReference>
<evidence type="ECO:0000313" key="3">
    <source>
        <dbReference type="EMBL" id="GAA0930217.1"/>
    </source>
</evidence>
<dbReference type="EMBL" id="BAAAHQ010000015">
    <property type="protein sequence ID" value="GAA0930217.1"/>
    <property type="molecule type" value="Genomic_DNA"/>
</dbReference>
<keyword evidence="1" id="KW-0378">Hydrolase</keyword>
<dbReference type="InterPro" id="IPR050272">
    <property type="entry name" value="Isochorismatase-like_hydrls"/>
</dbReference>
<evidence type="ECO:0000259" key="2">
    <source>
        <dbReference type="Pfam" id="PF00857"/>
    </source>
</evidence>
<organism evidence="3 4">
    <name type="scientific">Nonomuraea longicatena</name>
    <dbReference type="NCBI Taxonomy" id="83682"/>
    <lineage>
        <taxon>Bacteria</taxon>
        <taxon>Bacillati</taxon>
        <taxon>Actinomycetota</taxon>
        <taxon>Actinomycetes</taxon>
        <taxon>Streptosporangiales</taxon>
        <taxon>Streptosporangiaceae</taxon>
        <taxon>Nonomuraea</taxon>
    </lineage>
</organism>
<dbReference type="InterPro" id="IPR000868">
    <property type="entry name" value="Isochorismatase-like_dom"/>
</dbReference>
<dbReference type="Proteomes" id="UP001501578">
    <property type="component" value="Unassembled WGS sequence"/>
</dbReference>
<dbReference type="PRINTS" id="PR01398">
    <property type="entry name" value="ISCHRISMTASE"/>
</dbReference>
<comment type="caution">
    <text evidence="3">The sequence shown here is derived from an EMBL/GenBank/DDBJ whole genome shotgun (WGS) entry which is preliminary data.</text>
</comment>
<dbReference type="InterPro" id="IPR016291">
    <property type="entry name" value="Isochorismatase"/>
</dbReference>
<reference evidence="4" key="1">
    <citation type="journal article" date="2019" name="Int. J. Syst. Evol. Microbiol.">
        <title>The Global Catalogue of Microorganisms (GCM) 10K type strain sequencing project: providing services to taxonomists for standard genome sequencing and annotation.</title>
        <authorList>
            <consortium name="The Broad Institute Genomics Platform"/>
            <consortium name="The Broad Institute Genome Sequencing Center for Infectious Disease"/>
            <person name="Wu L."/>
            <person name="Ma J."/>
        </authorList>
    </citation>
    <scope>NUCLEOTIDE SEQUENCE [LARGE SCALE GENOMIC DNA]</scope>
    <source>
        <strain evidence="4">JCM 11136</strain>
    </source>
</reference>
<proteinExistence type="predicted"/>
<dbReference type="Pfam" id="PF00857">
    <property type="entry name" value="Isochorismatase"/>
    <property type="match status" value="1"/>
</dbReference>
<keyword evidence="4" id="KW-1185">Reference proteome</keyword>
<dbReference type="Gene3D" id="3.40.50.850">
    <property type="entry name" value="Isochorismatase-like"/>
    <property type="match status" value="1"/>
</dbReference>
<evidence type="ECO:0000313" key="4">
    <source>
        <dbReference type="Proteomes" id="UP001501578"/>
    </source>
</evidence>
<accession>A0ABP4A176</accession>